<proteinExistence type="inferred from homology"/>
<evidence type="ECO:0000313" key="10">
    <source>
        <dbReference type="EMBL" id="KAK4522181.1"/>
    </source>
</evidence>
<evidence type="ECO:0000256" key="3">
    <source>
        <dbReference type="ARBA" id="ARBA00009164"/>
    </source>
</evidence>
<dbReference type="Gene3D" id="3.30.479.10">
    <property type="entry name" value="6-pyruvoyl tetrahydropterin synthase/QueD"/>
    <property type="match status" value="1"/>
</dbReference>
<dbReference type="GO" id="GO:0003874">
    <property type="term" value="F:6-pyruvoyltetrahydropterin synthase activity"/>
    <property type="evidence" value="ECO:0007669"/>
    <property type="project" value="UniProtKB-EC"/>
</dbReference>
<evidence type="ECO:0000256" key="4">
    <source>
        <dbReference type="ARBA" id="ARBA00013100"/>
    </source>
</evidence>
<evidence type="ECO:0000313" key="11">
    <source>
        <dbReference type="Proteomes" id="UP001300502"/>
    </source>
</evidence>
<evidence type="ECO:0000256" key="8">
    <source>
        <dbReference type="ARBA" id="ARBA00023007"/>
    </source>
</evidence>
<dbReference type="EC" id="4.2.3.12" evidence="4"/>
<dbReference type="InterPro" id="IPR038418">
    <property type="entry name" value="6-PTP_synth/QueD_sf"/>
</dbReference>
<dbReference type="EMBL" id="JANCYU010000001">
    <property type="protein sequence ID" value="KAK4522181.1"/>
    <property type="molecule type" value="Genomic_DNA"/>
</dbReference>
<dbReference type="PANTHER" id="PTHR12589">
    <property type="entry name" value="PYRUVOYL TETRAHYDROBIOPTERIN SYNTHASE"/>
    <property type="match status" value="1"/>
</dbReference>
<comment type="cofactor">
    <cofactor evidence="1">
        <name>Zn(2+)</name>
        <dbReference type="ChEBI" id="CHEBI:29105"/>
    </cofactor>
</comment>
<dbReference type="Proteomes" id="UP001300502">
    <property type="component" value="Unassembled WGS sequence"/>
</dbReference>
<organism evidence="10 11">
    <name type="scientific">Galdieria yellowstonensis</name>
    <dbReference type="NCBI Taxonomy" id="3028027"/>
    <lineage>
        <taxon>Eukaryota</taxon>
        <taxon>Rhodophyta</taxon>
        <taxon>Bangiophyceae</taxon>
        <taxon>Galdieriales</taxon>
        <taxon>Galdieriaceae</taxon>
        <taxon>Galdieria</taxon>
    </lineage>
</organism>
<evidence type="ECO:0000256" key="9">
    <source>
        <dbReference type="ARBA" id="ARBA00023239"/>
    </source>
</evidence>
<keyword evidence="11" id="KW-1185">Reference proteome</keyword>
<evidence type="ECO:0000256" key="5">
    <source>
        <dbReference type="ARBA" id="ARBA00015587"/>
    </source>
</evidence>
<reference evidence="10 11" key="1">
    <citation type="submission" date="2022-07" db="EMBL/GenBank/DDBJ databases">
        <title>Genome-wide signatures of adaptation to extreme environments.</title>
        <authorList>
            <person name="Cho C.H."/>
            <person name="Yoon H.S."/>
        </authorList>
    </citation>
    <scope>NUCLEOTIDE SEQUENCE [LARGE SCALE GENOMIC DNA]</scope>
    <source>
        <strain evidence="10 11">108.79 E11</strain>
    </source>
</reference>
<keyword evidence="7" id="KW-0862">Zinc</keyword>
<dbReference type="FunFam" id="3.30.479.10:FF:000003">
    <property type="entry name" value="6-pyruvoyl tetrahydrobiopterin synthase"/>
    <property type="match status" value="1"/>
</dbReference>
<dbReference type="GO" id="GO:0046872">
    <property type="term" value="F:metal ion binding"/>
    <property type="evidence" value="ECO:0007669"/>
    <property type="project" value="UniProtKB-KW"/>
</dbReference>
<evidence type="ECO:0000256" key="2">
    <source>
        <dbReference type="ARBA" id="ARBA00005126"/>
    </source>
</evidence>
<keyword evidence="6" id="KW-0479">Metal-binding</keyword>
<evidence type="ECO:0000256" key="1">
    <source>
        <dbReference type="ARBA" id="ARBA00001947"/>
    </source>
</evidence>
<dbReference type="SUPFAM" id="SSF55620">
    <property type="entry name" value="Tetrahydrobiopterin biosynthesis enzymes-like"/>
    <property type="match status" value="1"/>
</dbReference>
<dbReference type="PROSITE" id="PS00988">
    <property type="entry name" value="PTPS_2"/>
    <property type="match status" value="1"/>
</dbReference>
<keyword evidence="9" id="KW-0456">Lyase</keyword>
<comment type="similarity">
    <text evidence="3">Belongs to the PTPS family.</text>
</comment>
<dbReference type="GO" id="GO:0005739">
    <property type="term" value="C:mitochondrion"/>
    <property type="evidence" value="ECO:0007669"/>
    <property type="project" value="TreeGrafter"/>
</dbReference>
<name>A0AAV9I293_9RHOD</name>
<sequence>MESNAQERPLVFVTRQESFSAAHRLNSSKLTEEENVAIYGKCNNEHFHGHNYTVKVTIRGPVHPDTGMVVNLSSLKEAIRELIVEPFDHKNLDLDVFEFCKLGIPSTMENLVVIIWKRLFSRFKDLLYEVVVQETNGHYATYRGETC</sequence>
<protein>
    <recommendedName>
        <fullName evidence="5">6-pyruvoyl tetrahydrobiopterin synthase</fullName>
        <ecNumber evidence="4">4.2.3.12</ecNumber>
    </recommendedName>
</protein>
<comment type="pathway">
    <text evidence="2">Cofactor biosynthesis; tetrahydrobiopterin biosynthesis; tetrahydrobiopterin from 7,8-dihydroneopterin triphosphate: step 1/3.</text>
</comment>
<evidence type="ECO:0000256" key="7">
    <source>
        <dbReference type="ARBA" id="ARBA00022833"/>
    </source>
</evidence>
<dbReference type="AlphaFoldDB" id="A0AAV9I293"/>
<dbReference type="GO" id="GO:0006729">
    <property type="term" value="P:tetrahydrobiopterin biosynthetic process"/>
    <property type="evidence" value="ECO:0007669"/>
    <property type="project" value="UniProtKB-KW"/>
</dbReference>
<dbReference type="PANTHER" id="PTHR12589:SF7">
    <property type="entry name" value="6-PYRUVOYL TETRAHYDROBIOPTERIN SYNTHASE"/>
    <property type="match status" value="1"/>
</dbReference>
<gene>
    <name evidence="10" type="ORF">GAYE_FCTG49G0060</name>
</gene>
<dbReference type="Pfam" id="PF01242">
    <property type="entry name" value="PTPS"/>
    <property type="match status" value="1"/>
</dbReference>
<comment type="caution">
    <text evidence="10">The sequence shown here is derived from an EMBL/GenBank/DDBJ whole genome shotgun (WGS) entry which is preliminary data.</text>
</comment>
<keyword evidence="8" id="KW-0783">Tetrahydrobiopterin biosynthesis</keyword>
<evidence type="ECO:0000256" key="6">
    <source>
        <dbReference type="ARBA" id="ARBA00022723"/>
    </source>
</evidence>
<accession>A0AAV9I293</accession>
<dbReference type="InterPro" id="IPR022469">
    <property type="entry name" value="PTPS_His_AS"/>
</dbReference>
<dbReference type="InterPro" id="IPR007115">
    <property type="entry name" value="6-PTP_synth/QueD"/>
</dbReference>